<organism evidence="2 3">
    <name type="scientific">Salinimicrobium marinum</name>
    <dbReference type="NCBI Taxonomy" id="680283"/>
    <lineage>
        <taxon>Bacteria</taxon>
        <taxon>Pseudomonadati</taxon>
        <taxon>Bacteroidota</taxon>
        <taxon>Flavobacteriia</taxon>
        <taxon>Flavobacteriales</taxon>
        <taxon>Flavobacteriaceae</taxon>
        <taxon>Salinimicrobium</taxon>
    </lineage>
</organism>
<sequence>MATKNYIFGYGSLMEEESRLRTTPEAETVLPVLVDGYKRGWFGRIGCPGISTTFLGCVVDKNCSTNGVIYEVNEKEIEITDVREKGYQRVQVDSNNVTFLFKNVHSSSKIWIYINNFHISDLKQNLPCQEFPIVQSYVDICIDGCLEIEKKYPAAKEVEFAKKFITTTHYWSHFWVNDRIYPRRPFIYRPNAYDIDFLLQENLADKSLFDKIYFE</sequence>
<dbReference type="Gene3D" id="3.10.490.10">
    <property type="entry name" value="Gamma-glutamyl cyclotransferase-like"/>
    <property type="match status" value="1"/>
</dbReference>
<comment type="caution">
    <text evidence="2">The sequence shown here is derived from an EMBL/GenBank/DDBJ whole genome shotgun (WGS) entry which is preliminary data.</text>
</comment>
<gene>
    <name evidence="2" type="ORF">GCM10007103_30680</name>
</gene>
<feature type="domain" description="Gamma-glutamylcyclotransferase AIG2-like" evidence="1">
    <location>
        <begin position="7"/>
        <end position="115"/>
    </location>
</feature>
<dbReference type="Proteomes" id="UP000610456">
    <property type="component" value="Unassembled WGS sequence"/>
</dbReference>
<protein>
    <recommendedName>
        <fullName evidence="1">Gamma-glutamylcyclotransferase AIG2-like domain-containing protein</fullName>
    </recommendedName>
</protein>
<proteinExistence type="predicted"/>
<reference evidence="2" key="1">
    <citation type="journal article" date="2014" name="Int. J. Syst. Evol. Microbiol.">
        <title>Complete genome sequence of Corynebacterium casei LMG S-19264T (=DSM 44701T), isolated from a smear-ripened cheese.</title>
        <authorList>
            <consortium name="US DOE Joint Genome Institute (JGI-PGF)"/>
            <person name="Walter F."/>
            <person name="Albersmeier A."/>
            <person name="Kalinowski J."/>
            <person name="Ruckert C."/>
        </authorList>
    </citation>
    <scope>NUCLEOTIDE SEQUENCE</scope>
    <source>
        <strain evidence="2">KCTC 12719</strain>
    </source>
</reference>
<evidence type="ECO:0000259" key="1">
    <source>
        <dbReference type="Pfam" id="PF06094"/>
    </source>
</evidence>
<keyword evidence="3" id="KW-1185">Reference proteome</keyword>
<dbReference type="InterPro" id="IPR013024">
    <property type="entry name" value="GGCT-like"/>
</dbReference>
<dbReference type="RefSeq" id="WP_189605684.1">
    <property type="nucleotide sequence ID" value="NZ_BMXB01000017.1"/>
</dbReference>
<dbReference type="SUPFAM" id="SSF110857">
    <property type="entry name" value="Gamma-glutamyl cyclotransferase-like"/>
    <property type="match status" value="1"/>
</dbReference>
<accession>A0A918SKB6</accession>
<evidence type="ECO:0000313" key="3">
    <source>
        <dbReference type="Proteomes" id="UP000610456"/>
    </source>
</evidence>
<dbReference type="CDD" id="cd06661">
    <property type="entry name" value="GGCT_like"/>
    <property type="match status" value="1"/>
</dbReference>
<name>A0A918SKB6_9FLAO</name>
<dbReference type="Pfam" id="PF06094">
    <property type="entry name" value="GGACT"/>
    <property type="match status" value="1"/>
</dbReference>
<evidence type="ECO:0000313" key="2">
    <source>
        <dbReference type="EMBL" id="GHA47597.1"/>
    </source>
</evidence>
<dbReference type="InterPro" id="IPR036568">
    <property type="entry name" value="GGCT-like_sf"/>
</dbReference>
<dbReference type="EMBL" id="BMXB01000017">
    <property type="protein sequence ID" value="GHA47597.1"/>
    <property type="molecule type" value="Genomic_DNA"/>
</dbReference>
<reference evidence="2" key="2">
    <citation type="submission" date="2020-09" db="EMBL/GenBank/DDBJ databases">
        <authorList>
            <person name="Sun Q."/>
            <person name="Kim S."/>
        </authorList>
    </citation>
    <scope>NUCLEOTIDE SEQUENCE</scope>
    <source>
        <strain evidence="2">KCTC 12719</strain>
    </source>
</reference>
<dbReference type="AlphaFoldDB" id="A0A918SKB6"/>
<dbReference type="InterPro" id="IPR009288">
    <property type="entry name" value="AIG2-like_dom"/>
</dbReference>